<evidence type="ECO:0000313" key="1">
    <source>
        <dbReference type="EMBL" id="GGI13151.1"/>
    </source>
</evidence>
<evidence type="ECO:0000313" key="2">
    <source>
        <dbReference type="Proteomes" id="UP000626244"/>
    </source>
</evidence>
<dbReference type="RefSeq" id="WP_087998047.1">
    <property type="nucleotide sequence ID" value="NZ_BMHB01000001.1"/>
</dbReference>
<dbReference type="AlphaFoldDB" id="A0A8J3AM07"/>
<comment type="caution">
    <text evidence="1">The sequence shown here is derived from an EMBL/GenBank/DDBJ whole genome shotgun (WGS) entry which is preliminary data.</text>
</comment>
<protein>
    <submittedName>
        <fullName evidence="1">Uncharacterized protein</fullName>
    </submittedName>
</protein>
<dbReference type="OrthoDB" id="2590330at2"/>
<accession>A0A8J3AM07</accession>
<name>A0A8J3AM07_9BACI</name>
<sequence>MDKQFALHIANQIDDWMKSNQSLYEIQKIETNLNTLMNFQQWANGKPVIAAYHLQKIEEENYYLLLIDWHRNDQFYLVIYVGNKSTTAAEIREVKNMNGKDHLVWKYNPLKRDGKNAERKAYFKQVFGSLFVEIPLPETKENVEVFFQQIYQLCRNRHKADRITDVFDFK</sequence>
<proteinExistence type="predicted"/>
<reference evidence="2" key="1">
    <citation type="journal article" date="2019" name="Int. J. Syst. Evol. Microbiol.">
        <title>The Global Catalogue of Microorganisms (GCM) 10K type strain sequencing project: providing services to taxonomists for standard genome sequencing and annotation.</title>
        <authorList>
            <consortium name="The Broad Institute Genomics Platform"/>
            <consortium name="The Broad Institute Genome Sequencing Center for Infectious Disease"/>
            <person name="Wu L."/>
            <person name="Ma J."/>
        </authorList>
    </citation>
    <scope>NUCLEOTIDE SEQUENCE [LARGE SCALE GENOMIC DNA]</scope>
    <source>
        <strain evidence="2">CGMCC 1.14993</strain>
    </source>
</reference>
<organism evidence="1 2">
    <name type="scientific">Gottfriedia solisilvae</name>
    <dbReference type="NCBI Taxonomy" id="1516104"/>
    <lineage>
        <taxon>Bacteria</taxon>
        <taxon>Bacillati</taxon>
        <taxon>Bacillota</taxon>
        <taxon>Bacilli</taxon>
        <taxon>Bacillales</taxon>
        <taxon>Bacillaceae</taxon>
        <taxon>Gottfriedia</taxon>
    </lineage>
</organism>
<dbReference type="EMBL" id="BMHB01000001">
    <property type="protein sequence ID" value="GGI13151.1"/>
    <property type="molecule type" value="Genomic_DNA"/>
</dbReference>
<gene>
    <name evidence="1" type="ORF">GCM10007380_16480</name>
</gene>
<keyword evidence="2" id="KW-1185">Reference proteome</keyword>
<dbReference type="Proteomes" id="UP000626244">
    <property type="component" value="Unassembled WGS sequence"/>
</dbReference>